<proteinExistence type="predicted"/>
<dbReference type="GO" id="GO:0005783">
    <property type="term" value="C:endoplasmic reticulum"/>
    <property type="evidence" value="ECO:0007669"/>
    <property type="project" value="UniProtKB-ARBA"/>
</dbReference>
<dbReference type="CDD" id="cd06257">
    <property type="entry name" value="DnaJ"/>
    <property type="match status" value="1"/>
</dbReference>
<dbReference type="SMART" id="SM00271">
    <property type="entry name" value="DnaJ"/>
    <property type="match status" value="1"/>
</dbReference>
<evidence type="ECO:0000256" key="1">
    <source>
        <dbReference type="SAM" id="MobiDB-lite"/>
    </source>
</evidence>
<accession>A0A427A5S7</accession>
<evidence type="ECO:0000313" key="3">
    <source>
        <dbReference type="EMBL" id="RRT71595.1"/>
    </source>
</evidence>
<sequence length="272" mass="29564">PAVRTGFSASPIVAGKDNDAVTVPLASSATLLRRGPVGDCAVREDSWSSRPRSGGFSRSTVASREPALGWDQVFGGSGFAAMEVDEEKNGDFYVVLGLKKECSMAELRNAYKKLAMKWHPDKCPASGNKIRMDKAKEKFQEIQKAYSGDGGLHWGDRANDESDQAQVWAVDGQGSGHESLEELHRLFVEMYLDDLYAGDRFSSASPGASFCDGRDDDGGNKRSNSAVDSSKEKLNELGPGAGGFCFGVSRRAHFFDLMIDVLHLIHSDRTME</sequence>
<feature type="region of interest" description="Disordered" evidence="1">
    <location>
        <begin position="211"/>
        <end position="233"/>
    </location>
</feature>
<comment type="caution">
    <text evidence="3">The sequence shown here is derived from an EMBL/GenBank/DDBJ whole genome shotgun (WGS) entry which is preliminary data.</text>
</comment>
<dbReference type="Proteomes" id="UP000287651">
    <property type="component" value="Unassembled WGS sequence"/>
</dbReference>
<dbReference type="PROSITE" id="PS50076">
    <property type="entry name" value="DNAJ_2"/>
    <property type="match status" value="1"/>
</dbReference>
<dbReference type="Pfam" id="PF00226">
    <property type="entry name" value="DnaJ"/>
    <property type="match status" value="1"/>
</dbReference>
<feature type="non-terminal residue" evidence="3">
    <location>
        <position position="1"/>
    </location>
</feature>
<reference evidence="3 4" key="1">
    <citation type="journal article" date="2014" name="Agronomy (Basel)">
        <title>A Draft Genome Sequence for Ensete ventricosum, the Drought-Tolerant Tree Against Hunger.</title>
        <authorList>
            <person name="Harrison J."/>
            <person name="Moore K.A."/>
            <person name="Paszkiewicz K."/>
            <person name="Jones T."/>
            <person name="Grant M."/>
            <person name="Ambacheew D."/>
            <person name="Muzemil S."/>
            <person name="Studholme D.J."/>
        </authorList>
    </citation>
    <scope>NUCLEOTIDE SEQUENCE [LARGE SCALE GENOMIC DNA]</scope>
</reference>
<feature type="domain" description="J" evidence="2">
    <location>
        <begin position="91"/>
        <end position="163"/>
    </location>
</feature>
<dbReference type="PANTHER" id="PTHR44743:SF5">
    <property type="entry name" value="CHAPERONE DNAJ-DOMAIN SUPERFAMILY PROTEIN"/>
    <property type="match status" value="1"/>
</dbReference>
<dbReference type="SUPFAM" id="SSF46565">
    <property type="entry name" value="Chaperone J-domain"/>
    <property type="match status" value="1"/>
</dbReference>
<protein>
    <recommendedName>
        <fullName evidence="2">J domain-containing protein</fullName>
    </recommendedName>
</protein>
<dbReference type="Gene3D" id="1.10.287.110">
    <property type="entry name" value="DnaJ domain"/>
    <property type="match status" value="1"/>
</dbReference>
<gene>
    <name evidence="3" type="ORF">B296_00035397</name>
</gene>
<dbReference type="EMBL" id="AMZH03003662">
    <property type="protein sequence ID" value="RRT71595.1"/>
    <property type="molecule type" value="Genomic_DNA"/>
</dbReference>
<evidence type="ECO:0000259" key="2">
    <source>
        <dbReference type="PROSITE" id="PS50076"/>
    </source>
</evidence>
<dbReference type="AlphaFoldDB" id="A0A427A5S7"/>
<dbReference type="InterPro" id="IPR001623">
    <property type="entry name" value="DnaJ_domain"/>
</dbReference>
<name>A0A427A5S7_ENSVE</name>
<organism evidence="3 4">
    <name type="scientific">Ensete ventricosum</name>
    <name type="common">Abyssinian banana</name>
    <name type="synonym">Musa ensete</name>
    <dbReference type="NCBI Taxonomy" id="4639"/>
    <lineage>
        <taxon>Eukaryota</taxon>
        <taxon>Viridiplantae</taxon>
        <taxon>Streptophyta</taxon>
        <taxon>Embryophyta</taxon>
        <taxon>Tracheophyta</taxon>
        <taxon>Spermatophyta</taxon>
        <taxon>Magnoliopsida</taxon>
        <taxon>Liliopsida</taxon>
        <taxon>Zingiberales</taxon>
        <taxon>Musaceae</taxon>
        <taxon>Ensete</taxon>
    </lineage>
</organism>
<evidence type="ECO:0000313" key="4">
    <source>
        <dbReference type="Proteomes" id="UP000287651"/>
    </source>
</evidence>
<dbReference type="PANTHER" id="PTHR44743">
    <property type="entry name" value="PUTATIVE, EXPRESSED-RELATED"/>
    <property type="match status" value="1"/>
</dbReference>
<dbReference type="InterPro" id="IPR036869">
    <property type="entry name" value="J_dom_sf"/>
</dbReference>
<dbReference type="PRINTS" id="PR00625">
    <property type="entry name" value="JDOMAIN"/>
</dbReference>